<protein>
    <submittedName>
        <fullName evidence="10">Cytochrome P450</fullName>
    </submittedName>
</protein>
<proteinExistence type="inferred from homology"/>
<reference evidence="10 11" key="1">
    <citation type="submission" date="2019-02" db="EMBL/GenBank/DDBJ databases">
        <title>Genomic Encyclopedia of Type Strains, Phase IV (KMG-IV): sequencing the most valuable type-strain genomes for metagenomic binning, comparative biology and taxonomic classification.</title>
        <authorList>
            <person name="Goeker M."/>
        </authorList>
    </citation>
    <scope>NUCLEOTIDE SEQUENCE [LARGE SCALE GENOMIC DNA]</scope>
    <source>
        <strain evidence="10 11">DSM 105135</strain>
    </source>
</reference>
<evidence type="ECO:0000313" key="11">
    <source>
        <dbReference type="Proteomes" id="UP000292423"/>
    </source>
</evidence>
<keyword evidence="7 9" id="KW-0503">Monooxygenase</keyword>
<dbReference type="PROSITE" id="PS00086">
    <property type="entry name" value="CYTOCHROME_P450"/>
    <property type="match status" value="1"/>
</dbReference>
<sequence length="448" mass="51390">MLPFAPTAAVRQLQQSMPGDAGILPFFGRSFDFLYDPIGAMLAMREQYGDVFWTQSLGIHGVFMISPEANQLVLRNEENAFSNHLGWDFFIGKFFKRGIMLLDFEEHRFHRGIMQAAFKKPALVRYLSGMNPAIRQGIARWQPGPDFKVLLHLKKLTLDIATEIFMGEKLGPEADRVTRAFIDCVLAGTALVRYPVPGGRWYRGLKARAVLEEFFRSRVAAKRAHPGDDLFSRLCLAEDENGQKFTDDDVVNHMIFVMMAAHDTSTITLTAMFYYLAKHPEWQEKIRAESLALGKEFIDHEDLPKLNAADMVMKESMRLLAPVHGIPRKTVKEVHFKGFTIPADTYVIISPIVTHHLADWWRDPEKFDPERFSKERNEHKKHMYQYLPFGGGAHMCIGLHFAEMQVKAILHQVVLKYRWSVPKDYVMPVNFTSLPTPADKLPVRLERV</sequence>
<dbReference type="RefSeq" id="WP_130413824.1">
    <property type="nucleotide sequence ID" value="NZ_SHKX01000013.1"/>
</dbReference>
<dbReference type="InterPro" id="IPR036396">
    <property type="entry name" value="Cyt_P450_sf"/>
</dbReference>
<dbReference type="GO" id="GO:0016125">
    <property type="term" value="P:sterol metabolic process"/>
    <property type="evidence" value="ECO:0007669"/>
    <property type="project" value="TreeGrafter"/>
</dbReference>
<keyword evidence="11" id="KW-1185">Reference proteome</keyword>
<dbReference type="PRINTS" id="PR00465">
    <property type="entry name" value="EP450IV"/>
</dbReference>
<comment type="caution">
    <text evidence="10">The sequence shown here is derived from an EMBL/GenBank/DDBJ whole genome shotgun (WGS) entry which is preliminary data.</text>
</comment>
<evidence type="ECO:0000256" key="2">
    <source>
        <dbReference type="ARBA" id="ARBA00010617"/>
    </source>
</evidence>
<dbReference type="Proteomes" id="UP000292423">
    <property type="component" value="Unassembled WGS sequence"/>
</dbReference>
<evidence type="ECO:0000256" key="9">
    <source>
        <dbReference type="RuleBase" id="RU000461"/>
    </source>
</evidence>
<keyword evidence="5 9" id="KW-0560">Oxidoreductase</keyword>
<keyword evidence="3 8" id="KW-0349">Heme</keyword>
<dbReference type="PANTHER" id="PTHR24286:SF24">
    <property type="entry name" value="LANOSTEROL 14-ALPHA DEMETHYLASE"/>
    <property type="match status" value="1"/>
</dbReference>
<dbReference type="GO" id="GO:0016705">
    <property type="term" value="F:oxidoreductase activity, acting on paired donors, with incorporation or reduction of molecular oxygen"/>
    <property type="evidence" value="ECO:0007669"/>
    <property type="project" value="InterPro"/>
</dbReference>
<dbReference type="PRINTS" id="PR00385">
    <property type="entry name" value="P450"/>
</dbReference>
<evidence type="ECO:0000313" key="10">
    <source>
        <dbReference type="EMBL" id="RZU38338.1"/>
    </source>
</evidence>
<dbReference type="GO" id="GO:0020037">
    <property type="term" value="F:heme binding"/>
    <property type="evidence" value="ECO:0007669"/>
    <property type="project" value="InterPro"/>
</dbReference>
<gene>
    <name evidence="10" type="ORF">EV700_2268</name>
</gene>
<dbReference type="Gene3D" id="1.10.630.10">
    <property type="entry name" value="Cytochrome P450"/>
    <property type="match status" value="1"/>
</dbReference>
<dbReference type="InterPro" id="IPR017972">
    <property type="entry name" value="Cyt_P450_CS"/>
</dbReference>
<evidence type="ECO:0000256" key="6">
    <source>
        <dbReference type="ARBA" id="ARBA00023004"/>
    </source>
</evidence>
<evidence type="ECO:0000256" key="1">
    <source>
        <dbReference type="ARBA" id="ARBA00001971"/>
    </source>
</evidence>
<comment type="cofactor">
    <cofactor evidence="1 8">
        <name>heme</name>
        <dbReference type="ChEBI" id="CHEBI:30413"/>
    </cofactor>
</comment>
<dbReference type="OrthoDB" id="4258484at2"/>
<dbReference type="InterPro" id="IPR001128">
    <property type="entry name" value="Cyt_P450"/>
</dbReference>
<evidence type="ECO:0000256" key="8">
    <source>
        <dbReference type="PIRSR" id="PIRSR602403-1"/>
    </source>
</evidence>
<organism evidence="10 11">
    <name type="scientific">Fluviicoccus keumensis</name>
    <dbReference type="NCBI Taxonomy" id="1435465"/>
    <lineage>
        <taxon>Bacteria</taxon>
        <taxon>Pseudomonadati</taxon>
        <taxon>Pseudomonadota</taxon>
        <taxon>Gammaproteobacteria</taxon>
        <taxon>Moraxellales</taxon>
        <taxon>Moraxellaceae</taxon>
        <taxon>Fluviicoccus</taxon>
    </lineage>
</organism>
<accession>A0A4Q7YM04</accession>
<dbReference type="Pfam" id="PF00067">
    <property type="entry name" value="p450"/>
    <property type="match status" value="1"/>
</dbReference>
<dbReference type="AlphaFoldDB" id="A0A4Q7YM04"/>
<dbReference type="InterPro" id="IPR002403">
    <property type="entry name" value="Cyt_P450_E_grp-IV"/>
</dbReference>
<comment type="similarity">
    <text evidence="2 9">Belongs to the cytochrome P450 family.</text>
</comment>
<dbReference type="EMBL" id="SHKX01000013">
    <property type="protein sequence ID" value="RZU38338.1"/>
    <property type="molecule type" value="Genomic_DNA"/>
</dbReference>
<feature type="binding site" description="axial binding residue" evidence="8">
    <location>
        <position position="396"/>
    </location>
    <ligand>
        <name>heme</name>
        <dbReference type="ChEBI" id="CHEBI:30413"/>
    </ligand>
    <ligandPart>
        <name>Fe</name>
        <dbReference type="ChEBI" id="CHEBI:18248"/>
    </ligandPart>
</feature>
<dbReference type="PANTHER" id="PTHR24286">
    <property type="entry name" value="CYTOCHROME P450 26"/>
    <property type="match status" value="1"/>
</dbReference>
<evidence type="ECO:0000256" key="3">
    <source>
        <dbReference type="ARBA" id="ARBA00022617"/>
    </source>
</evidence>
<keyword evidence="6 8" id="KW-0408">Iron</keyword>
<evidence type="ECO:0000256" key="7">
    <source>
        <dbReference type="ARBA" id="ARBA00023033"/>
    </source>
</evidence>
<dbReference type="GO" id="GO:0005506">
    <property type="term" value="F:iron ion binding"/>
    <property type="evidence" value="ECO:0007669"/>
    <property type="project" value="InterPro"/>
</dbReference>
<dbReference type="GO" id="GO:0004497">
    <property type="term" value="F:monooxygenase activity"/>
    <property type="evidence" value="ECO:0007669"/>
    <property type="project" value="UniProtKB-KW"/>
</dbReference>
<keyword evidence="4 8" id="KW-0479">Metal-binding</keyword>
<evidence type="ECO:0000256" key="4">
    <source>
        <dbReference type="ARBA" id="ARBA00022723"/>
    </source>
</evidence>
<evidence type="ECO:0000256" key="5">
    <source>
        <dbReference type="ARBA" id="ARBA00023002"/>
    </source>
</evidence>
<dbReference type="SUPFAM" id="SSF48264">
    <property type="entry name" value="Cytochrome P450"/>
    <property type="match status" value="1"/>
</dbReference>
<dbReference type="CDD" id="cd11045">
    <property type="entry name" value="CYP136-like"/>
    <property type="match status" value="1"/>
</dbReference>
<name>A0A4Q7YM04_9GAMM</name>